<evidence type="ECO:0000256" key="11">
    <source>
        <dbReference type="ARBA" id="ARBA00022884"/>
    </source>
</evidence>
<keyword evidence="4 15" id="KW-0963">Cytoplasm</keyword>
<dbReference type="Pfam" id="PF01588">
    <property type="entry name" value="tRNA_bind"/>
    <property type="match status" value="1"/>
</dbReference>
<keyword evidence="5 16" id="KW-0820">tRNA-binding</keyword>
<dbReference type="PANTHER" id="PTHR10947:SF0">
    <property type="entry name" value="PHENYLALANINE--TRNA LIGASE BETA SUBUNIT"/>
    <property type="match status" value="1"/>
</dbReference>
<dbReference type="InterPro" id="IPR045060">
    <property type="entry name" value="Phe-tRNA-ligase_IIc_bsu"/>
</dbReference>
<dbReference type="InterPro" id="IPR041616">
    <property type="entry name" value="PheRS_beta_core"/>
</dbReference>
<dbReference type="FunFam" id="3.50.40.10:FF:000001">
    <property type="entry name" value="Phenylalanine--tRNA ligase beta subunit"/>
    <property type="match status" value="1"/>
</dbReference>
<keyword evidence="7 15" id="KW-0479">Metal-binding</keyword>
<evidence type="ECO:0000256" key="8">
    <source>
        <dbReference type="ARBA" id="ARBA00022741"/>
    </source>
</evidence>
<comment type="subunit">
    <text evidence="3 15">Tetramer of two alpha and two beta subunits.</text>
</comment>
<dbReference type="SUPFAM" id="SSF55681">
    <property type="entry name" value="Class II aaRS and biotin synthetases"/>
    <property type="match status" value="1"/>
</dbReference>
<dbReference type="InterPro" id="IPR020825">
    <property type="entry name" value="Phe-tRNA_synthase-like_B3/B4"/>
</dbReference>
<evidence type="ECO:0000256" key="5">
    <source>
        <dbReference type="ARBA" id="ARBA00022555"/>
    </source>
</evidence>
<feature type="domain" description="B5" evidence="19">
    <location>
        <begin position="408"/>
        <end position="484"/>
    </location>
</feature>
<feature type="binding site" evidence="15">
    <location>
        <position position="472"/>
    </location>
    <ligand>
        <name>Mg(2+)</name>
        <dbReference type="ChEBI" id="CHEBI:18420"/>
        <note>shared with alpha subunit</note>
    </ligand>
</feature>
<comment type="cofactor">
    <cofactor evidence="15">
        <name>Mg(2+)</name>
        <dbReference type="ChEBI" id="CHEBI:18420"/>
    </cofactor>
    <text evidence="15">Binds 2 magnesium ions per tetramer.</text>
</comment>
<evidence type="ECO:0000256" key="3">
    <source>
        <dbReference type="ARBA" id="ARBA00011209"/>
    </source>
</evidence>
<comment type="catalytic activity">
    <reaction evidence="14 15">
        <text>tRNA(Phe) + L-phenylalanine + ATP = L-phenylalanyl-tRNA(Phe) + AMP + diphosphate + H(+)</text>
        <dbReference type="Rhea" id="RHEA:19413"/>
        <dbReference type="Rhea" id="RHEA-COMP:9668"/>
        <dbReference type="Rhea" id="RHEA-COMP:9699"/>
        <dbReference type="ChEBI" id="CHEBI:15378"/>
        <dbReference type="ChEBI" id="CHEBI:30616"/>
        <dbReference type="ChEBI" id="CHEBI:33019"/>
        <dbReference type="ChEBI" id="CHEBI:58095"/>
        <dbReference type="ChEBI" id="CHEBI:78442"/>
        <dbReference type="ChEBI" id="CHEBI:78531"/>
        <dbReference type="ChEBI" id="CHEBI:456215"/>
        <dbReference type="EC" id="6.1.1.20"/>
    </reaction>
</comment>
<evidence type="ECO:0000256" key="6">
    <source>
        <dbReference type="ARBA" id="ARBA00022598"/>
    </source>
</evidence>
<dbReference type="GO" id="GO:0004826">
    <property type="term" value="F:phenylalanine-tRNA ligase activity"/>
    <property type="evidence" value="ECO:0007669"/>
    <property type="project" value="UniProtKB-UniRule"/>
</dbReference>
<dbReference type="SUPFAM" id="SSF56037">
    <property type="entry name" value="PheT/TilS domain"/>
    <property type="match status" value="1"/>
</dbReference>
<evidence type="ECO:0000256" key="2">
    <source>
        <dbReference type="ARBA" id="ARBA00008653"/>
    </source>
</evidence>
<dbReference type="PROSITE" id="PS51483">
    <property type="entry name" value="B5"/>
    <property type="match status" value="1"/>
</dbReference>
<accession>A0A9D9HAA0</accession>
<dbReference type="NCBIfam" id="NF045760">
    <property type="entry name" value="YtpR"/>
    <property type="match status" value="1"/>
</dbReference>
<dbReference type="FunFam" id="3.30.70.380:FF:000001">
    <property type="entry name" value="Phenylalanine--tRNA ligase beta subunit"/>
    <property type="match status" value="1"/>
</dbReference>
<keyword evidence="10 15" id="KW-0460">Magnesium</keyword>
<dbReference type="EC" id="6.1.1.20" evidence="15"/>
<organism evidence="20 21">
    <name type="scientific">Candidatus Enterocola intestinipullorum</name>
    <dbReference type="NCBI Taxonomy" id="2840783"/>
    <lineage>
        <taxon>Bacteria</taxon>
        <taxon>Pseudomonadati</taxon>
        <taxon>Bacteroidota</taxon>
        <taxon>Bacteroidia</taxon>
        <taxon>Bacteroidales</taxon>
        <taxon>Candidatus Enterocola</taxon>
    </lineage>
</organism>
<feature type="binding site" evidence="15">
    <location>
        <position position="462"/>
    </location>
    <ligand>
        <name>Mg(2+)</name>
        <dbReference type="ChEBI" id="CHEBI:18420"/>
        <note>shared with alpha subunit</note>
    </ligand>
</feature>
<evidence type="ECO:0000259" key="18">
    <source>
        <dbReference type="PROSITE" id="PS51447"/>
    </source>
</evidence>
<dbReference type="CDD" id="cd00769">
    <property type="entry name" value="PheRS_beta_core"/>
    <property type="match status" value="1"/>
</dbReference>
<keyword evidence="12 15" id="KW-0648">Protein biosynthesis</keyword>
<dbReference type="InterPro" id="IPR012340">
    <property type="entry name" value="NA-bd_OB-fold"/>
</dbReference>
<dbReference type="SUPFAM" id="SSF46955">
    <property type="entry name" value="Putative DNA-binding domain"/>
    <property type="match status" value="1"/>
</dbReference>
<keyword evidence="9 15" id="KW-0067">ATP-binding</keyword>
<dbReference type="InterPro" id="IPR004532">
    <property type="entry name" value="Phe-tRNA-ligase_IIc_bsu_bact"/>
</dbReference>
<dbReference type="Gene3D" id="3.30.70.380">
    <property type="entry name" value="Ferrodoxin-fold anticodon-binding domain"/>
    <property type="match status" value="1"/>
</dbReference>
<dbReference type="InterPro" id="IPR045864">
    <property type="entry name" value="aa-tRNA-synth_II/BPL/LPL"/>
</dbReference>
<evidence type="ECO:0000256" key="1">
    <source>
        <dbReference type="ARBA" id="ARBA00004496"/>
    </source>
</evidence>
<dbReference type="Pfam" id="PF17759">
    <property type="entry name" value="tRNA_synthFbeta"/>
    <property type="match status" value="1"/>
</dbReference>
<evidence type="ECO:0000256" key="4">
    <source>
        <dbReference type="ARBA" id="ARBA00022490"/>
    </source>
</evidence>
<dbReference type="GO" id="GO:0005524">
    <property type="term" value="F:ATP binding"/>
    <property type="evidence" value="ECO:0007669"/>
    <property type="project" value="UniProtKB-UniRule"/>
</dbReference>
<dbReference type="Gene3D" id="2.40.50.140">
    <property type="entry name" value="Nucleic acid-binding proteins"/>
    <property type="match status" value="1"/>
</dbReference>
<dbReference type="Pfam" id="PF03147">
    <property type="entry name" value="FDX-ACB"/>
    <property type="match status" value="1"/>
</dbReference>
<dbReference type="GO" id="GO:0006432">
    <property type="term" value="P:phenylalanyl-tRNA aminoacylation"/>
    <property type="evidence" value="ECO:0007669"/>
    <property type="project" value="UniProtKB-UniRule"/>
</dbReference>
<dbReference type="Pfam" id="PF03483">
    <property type="entry name" value="B3_4"/>
    <property type="match status" value="1"/>
</dbReference>
<evidence type="ECO:0000256" key="16">
    <source>
        <dbReference type="PROSITE-ProRule" id="PRU00209"/>
    </source>
</evidence>
<dbReference type="NCBIfam" id="TIGR00472">
    <property type="entry name" value="pheT_bact"/>
    <property type="match status" value="1"/>
</dbReference>
<evidence type="ECO:0000313" key="20">
    <source>
        <dbReference type="EMBL" id="MBO8446925.1"/>
    </source>
</evidence>
<evidence type="ECO:0000256" key="10">
    <source>
        <dbReference type="ARBA" id="ARBA00022842"/>
    </source>
</evidence>
<dbReference type="GO" id="GO:0000049">
    <property type="term" value="F:tRNA binding"/>
    <property type="evidence" value="ECO:0007669"/>
    <property type="project" value="UniProtKB-UniRule"/>
</dbReference>
<dbReference type="GO" id="GO:0000287">
    <property type="term" value="F:magnesium ion binding"/>
    <property type="evidence" value="ECO:0007669"/>
    <property type="project" value="UniProtKB-UniRule"/>
</dbReference>
<dbReference type="Proteomes" id="UP000823637">
    <property type="component" value="Unassembled WGS sequence"/>
</dbReference>
<evidence type="ECO:0000256" key="15">
    <source>
        <dbReference type="HAMAP-Rule" id="MF_00283"/>
    </source>
</evidence>
<reference evidence="20" key="2">
    <citation type="journal article" date="2021" name="PeerJ">
        <title>Extensive microbial diversity within the chicken gut microbiome revealed by metagenomics and culture.</title>
        <authorList>
            <person name="Gilroy R."/>
            <person name="Ravi A."/>
            <person name="Getino M."/>
            <person name="Pursley I."/>
            <person name="Horton D.L."/>
            <person name="Alikhan N.F."/>
            <person name="Baker D."/>
            <person name="Gharbi K."/>
            <person name="Hall N."/>
            <person name="Watson M."/>
            <person name="Adriaenssens E.M."/>
            <person name="Foster-Nyarko E."/>
            <person name="Jarju S."/>
            <person name="Secka A."/>
            <person name="Antonio M."/>
            <person name="Oren A."/>
            <person name="Chaudhuri R.R."/>
            <person name="La Ragione R."/>
            <person name="Hildebrand F."/>
            <person name="Pallen M.J."/>
        </authorList>
    </citation>
    <scope>NUCLEOTIDE SEQUENCE</scope>
    <source>
        <strain evidence="20">D3-1215</strain>
    </source>
</reference>
<dbReference type="Gene3D" id="3.30.930.10">
    <property type="entry name" value="Bira Bifunctional Protein, Domain 2"/>
    <property type="match status" value="1"/>
</dbReference>
<dbReference type="SUPFAM" id="SSF54991">
    <property type="entry name" value="Anticodon-binding domain of PheRS"/>
    <property type="match status" value="1"/>
</dbReference>
<keyword evidence="11 16" id="KW-0694">RNA-binding</keyword>
<dbReference type="AlphaFoldDB" id="A0A9D9HAA0"/>
<dbReference type="Gene3D" id="3.30.56.10">
    <property type="match status" value="2"/>
</dbReference>
<feature type="domain" description="TRNA-binding" evidence="17">
    <location>
        <begin position="42"/>
        <end position="154"/>
    </location>
</feature>
<name>A0A9D9HAA0_9BACT</name>
<keyword evidence="6 15" id="KW-0436">Ligase</keyword>
<dbReference type="PANTHER" id="PTHR10947">
    <property type="entry name" value="PHENYLALANYL-TRNA SYNTHETASE BETA CHAIN AND LEUCINE-RICH REPEAT-CONTAINING PROTEIN 47"/>
    <property type="match status" value="1"/>
</dbReference>
<dbReference type="InterPro" id="IPR009061">
    <property type="entry name" value="DNA-bd_dom_put_sf"/>
</dbReference>
<dbReference type="InterPro" id="IPR005146">
    <property type="entry name" value="B3/B4_tRNA-bd"/>
</dbReference>
<evidence type="ECO:0000256" key="12">
    <source>
        <dbReference type="ARBA" id="ARBA00022917"/>
    </source>
</evidence>
<dbReference type="SMART" id="SM00873">
    <property type="entry name" value="B3_4"/>
    <property type="match status" value="1"/>
</dbReference>
<evidence type="ECO:0000256" key="14">
    <source>
        <dbReference type="ARBA" id="ARBA00049255"/>
    </source>
</evidence>
<dbReference type="InterPro" id="IPR005121">
    <property type="entry name" value="Fdx_antiC-bd"/>
</dbReference>
<dbReference type="InterPro" id="IPR033714">
    <property type="entry name" value="tRNA_bind_bactPheRS"/>
</dbReference>
<dbReference type="HAMAP" id="MF_00283">
    <property type="entry name" value="Phe_tRNA_synth_beta1"/>
    <property type="match status" value="1"/>
</dbReference>
<dbReference type="GO" id="GO:0009328">
    <property type="term" value="C:phenylalanine-tRNA ligase complex"/>
    <property type="evidence" value="ECO:0007669"/>
    <property type="project" value="TreeGrafter"/>
</dbReference>
<feature type="domain" description="FDX-ACB" evidence="18">
    <location>
        <begin position="721"/>
        <end position="814"/>
    </location>
</feature>
<evidence type="ECO:0000256" key="13">
    <source>
        <dbReference type="ARBA" id="ARBA00023146"/>
    </source>
</evidence>
<dbReference type="InterPro" id="IPR036690">
    <property type="entry name" value="Fdx_antiC-bd_sf"/>
</dbReference>
<dbReference type="InterPro" id="IPR005147">
    <property type="entry name" value="tRNA_synthase_B5-dom"/>
</dbReference>
<comment type="similarity">
    <text evidence="2 15">Belongs to the phenylalanyl-tRNA synthetase beta subunit family. Type 1 subfamily.</text>
</comment>
<evidence type="ECO:0000313" key="21">
    <source>
        <dbReference type="Proteomes" id="UP000823637"/>
    </source>
</evidence>
<dbReference type="FunFam" id="2.40.50.140:FF:000045">
    <property type="entry name" value="Phenylalanine--tRNA ligase beta subunit"/>
    <property type="match status" value="1"/>
</dbReference>
<dbReference type="PROSITE" id="PS50886">
    <property type="entry name" value="TRBD"/>
    <property type="match status" value="1"/>
</dbReference>
<keyword evidence="13 15" id="KW-0030">Aminoacyl-tRNA synthetase</keyword>
<evidence type="ECO:0000259" key="19">
    <source>
        <dbReference type="PROSITE" id="PS51483"/>
    </source>
</evidence>
<dbReference type="Gene3D" id="3.50.40.10">
    <property type="entry name" value="Phenylalanyl-trna Synthetase, Chain B, domain 3"/>
    <property type="match status" value="1"/>
</dbReference>
<comment type="subcellular location">
    <subcellularLocation>
        <location evidence="1 15">Cytoplasm</location>
    </subcellularLocation>
</comment>
<evidence type="ECO:0000256" key="7">
    <source>
        <dbReference type="ARBA" id="ARBA00022723"/>
    </source>
</evidence>
<dbReference type="PROSITE" id="PS51447">
    <property type="entry name" value="FDX_ACB"/>
    <property type="match status" value="1"/>
</dbReference>
<dbReference type="Pfam" id="PF03484">
    <property type="entry name" value="B5"/>
    <property type="match status" value="1"/>
</dbReference>
<feature type="binding site" evidence="15">
    <location>
        <position position="471"/>
    </location>
    <ligand>
        <name>Mg(2+)</name>
        <dbReference type="ChEBI" id="CHEBI:18420"/>
        <note>shared with alpha subunit</note>
    </ligand>
</feature>
<protein>
    <recommendedName>
        <fullName evidence="15">Phenylalanine--tRNA ligase beta subunit</fullName>
        <ecNumber evidence="15">6.1.1.20</ecNumber>
    </recommendedName>
    <alternativeName>
        <fullName evidence="15">Phenylalanyl-tRNA synthetase beta subunit</fullName>
        <shortName evidence="15">PheRS</shortName>
    </alternativeName>
</protein>
<gene>
    <name evidence="15" type="primary">pheT</name>
    <name evidence="20" type="ORF">IAC32_04175</name>
</gene>
<evidence type="ECO:0000259" key="17">
    <source>
        <dbReference type="PROSITE" id="PS50886"/>
    </source>
</evidence>
<sequence>MNISYNWLKKYILLTLSPEETAKKLTSIGLETGKVENVESVPGGLRGLVTARVVECHDHPDSDHLHVTKVDKGDGELLQIVCGAPNCREGIITVLAPIGTKLYGGEEPFTIKKSKIRGVESFGMLCAEDEIGIGTSHAGIIELPSDTPVGMPANEYYNIENDYVMEVDITPNRADAISHFGVARDLAAALGLKLMKPSVEGFKVDNNKSRISVSVENTEACPRYSALTISGITIKESPEWLKNKLTAIGVRSINNVVDVTNFILHELGQPLHSFDADKIKGGKVIVRTLPDQTKMTTLDGVERSLSANDLIICNEKEGMCIAGVFGGMESGITDETKNVFLESAYFNPVWIRKTARRHGLNTDASFRYERGCDPNNTVYALKRAAMLIKEVAGGEISSDIIDIYPNPINDFKVHLSYGKVNSLIGKEIPKDVVKDILSRLEIRICAESEDALDLEVPPYRVDVRRDVDVIEDILRIYGYGNVVPGERLDTSISYSQKPDPAKLQTALSRQLTGAGFNEILNNSLTKLSYYNGLQSYPVGRAVKIMNPLGSDLSVTRQTLLFGGLESIAHNRNRQRANIKFYEFGNCYHYNAEKSGGENALAAYSEEMHLGVWMAGNTSDASWSGVSRKITFFDLKAHVINLLTRAGIKQNSYVTKEGDEDIYSKSIRFETRQGKTIAVLGIVSPKILKAFDIDTEVFFADVLFKNVVSLIKDVAITYKELPKYPEVKRDLALLIDKNINFAEIENIAYQTERKLLKKVVLFDVYEGKNLEEGKKSYAVSFTLQDNEKTLEDRRIDSTMERLTKAFEEKLGAKLR</sequence>
<reference evidence="20" key="1">
    <citation type="submission" date="2020-10" db="EMBL/GenBank/DDBJ databases">
        <authorList>
            <person name="Gilroy R."/>
        </authorList>
    </citation>
    <scope>NUCLEOTIDE SEQUENCE</scope>
    <source>
        <strain evidence="20">D3-1215</strain>
    </source>
</reference>
<evidence type="ECO:0000256" key="9">
    <source>
        <dbReference type="ARBA" id="ARBA00022840"/>
    </source>
</evidence>
<dbReference type="SMART" id="SM00896">
    <property type="entry name" value="FDX-ACB"/>
    <property type="match status" value="1"/>
</dbReference>
<feature type="binding site" evidence="15">
    <location>
        <position position="468"/>
    </location>
    <ligand>
        <name>Mg(2+)</name>
        <dbReference type="ChEBI" id="CHEBI:18420"/>
        <note>shared with alpha subunit</note>
    </ligand>
</feature>
<proteinExistence type="inferred from homology"/>
<dbReference type="InterPro" id="IPR002547">
    <property type="entry name" value="tRNA-bd_dom"/>
</dbReference>
<dbReference type="EMBL" id="JADIMR010000058">
    <property type="protein sequence ID" value="MBO8446925.1"/>
    <property type="molecule type" value="Genomic_DNA"/>
</dbReference>
<dbReference type="SMART" id="SM00874">
    <property type="entry name" value="B5"/>
    <property type="match status" value="1"/>
</dbReference>
<dbReference type="SUPFAM" id="SSF50249">
    <property type="entry name" value="Nucleic acid-binding proteins"/>
    <property type="match status" value="1"/>
</dbReference>
<keyword evidence="8 15" id="KW-0547">Nucleotide-binding</keyword>
<dbReference type="CDD" id="cd02796">
    <property type="entry name" value="tRNA_bind_bactPheRS"/>
    <property type="match status" value="1"/>
</dbReference>
<comment type="caution">
    <text evidence="20">The sequence shown here is derived from an EMBL/GenBank/DDBJ whole genome shotgun (WGS) entry which is preliminary data.</text>
</comment>